<evidence type="ECO:0000313" key="2">
    <source>
        <dbReference type="Proteomes" id="UP001454036"/>
    </source>
</evidence>
<comment type="caution">
    <text evidence="1">The sequence shown here is derived from an EMBL/GenBank/DDBJ whole genome shotgun (WGS) entry which is preliminary data.</text>
</comment>
<protein>
    <submittedName>
        <fullName evidence="1">Uncharacterized protein</fullName>
    </submittedName>
</protein>
<dbReference type="AlphaFoldDB" id="A0AAV3RA17"/>
<dbReference type="Proteomes" id="UP001454036">
    <property type="component" value="Unassembled WGS sequence"/>
</dbReference>
<organism evidence="1 2">
    <name type="scientific">Lithospermum erythrorhizon</name>
    <name type="common">Purple gromwell</name>
    <name type="synonym">Lithospermum officinale var. erythrorhizon</name>
    <dbReference type="NCBI Taxonomy" id="34254"/>
    <lineage>
        <taxon>Eukaryota</taxon>
        <taxon>Viridiplantae</taxon>
        <taxon>Streptophyta</taxon>
        <taxon>Embryophyta</taxon>
        <taxon>Tracheophyta</taxon>
        <taxon>Spermatophyta</taxon>
        <taxon>Magnoliopsida</taxon>
        <taxon>eudicotyledons</taxon>
        <taxon>Gunneridae</taxon>
        <taxon>Pentapetalae</taxon>
        <taxon>asterids</taxon>
        <taxon>lamiids</taxon>
        <taxon>Boraginales</taxon>
        <taxon>Boraginaceae</taxon>
        <taxon>Boraginoideae</taxon>
        <taxon>Lithospermeae</taxon>
        <taxon>Lithospermum</taxon>
    </lineage>
</organism>
<proteinExistence type="predicted"/>
<reference evidence="1 2" key="1">
    <citation type="submission" date="2024-01" db="EMBL/GenBank/DDBJ databases">
        <title>The complete chloroplast genome sequence of Lithospermum erythrorhizon: insights into the phylogenetic relationship among Boraginaceae species and the maternal lineages of purple gromwells.</title>
        <authorList>
            <person name="Okada T."/>
            <person name="Watanabe K."/>
        </authorList>
    </citation>
    <scope>NUCLEOTIDE SEQUENCE [LARGE SCALE GENOMIC DNA]</scope>
</reference>
<accession>A0AAV3RA17</accession>
<evidence type="ECO:0000313" key="1">
    <source>
        <dbReference type="EMBL" id="GAA0171192.1"/>
    </source>
</evidence>
<sequence>MAADIDDLESPNFQKITLRNYTFDFSPSIINGYFGRANDGVVNWVPTMYTTSVSKTMAKPIAYPTMMCSIMESEQPDILMPVDIEAQPVETGGSSGIGQDEIVWIIRDEIRHLERVIQTSLSRKSVLETWLSSLAGQVDPAVDDSKADASQN</sequence>
<name>A0AAV3RA17_LITER</name>
<keyword evidence="2" id="KW-1185">Reference proteome</keyword>
<gene>
    <name evidence="1" type="ORF">LIER_25285</name>
</gene>
<dbReference type="EMBL" id="BAABME010007569">
    <property type="protein sequence ID" value="GAA0171192.1"/>
    <property type="molecule type" value="Genomic_DNA"/>
</dbReference>